<protein>
    <submittedName>
        <fullName evidence="1">Uncharacterized protein</fullName>
    </submittedName>
</protein>
<proteinExistence type="predicted"/>
<organism evidence="1 2">
    <name type="scientific">Humibacillus xanthopallidus</name>
    <dbReference type="NCBI Taxonomy" id="412689"/>
    <lineage>
        <taxon>Bacteria</taxon>
        <taxon>Bacillati</taxon>
        <taxon>Actinomycetota</taxon>
        <taxon>Actinomycetes</taxon>
        <taxon>Micrococcales</taxon>
        <taxon>Intrasporangiaceae</taxon>
        <taxon>Humibacillus</taxon>
    </lineage>
</organism>
<sequence length="29" mass="3228">MSFKFRHRVTVAALVLFVVIAVVAAVVQR</sequence>
<keyword evidence="2" id="KW-1185">Reference proteome</keyword>
<dbReference type="Proteomes" id="UP000316747">
    <property type="component" value="Unassembled WGS sequence"/>
</dbReference>
<accession>A0A543I110</accession>
<comment type="caution">
    <text evidence="1">The sequence shown here is derived from an EMBL/GenBank/DDBJ whole genome shotgun (WGS) entry which is preliminary data.</text>
</comment>
<name>A0A543I110_9MICO</name>
<dbReference type="AlphaFoldDB" id="A0A543I110"/>
<evidence type="ECO:0000313" key="2">
    <source>
        <dbReference type="Proteomes" id="UP000316747"/>
    </source>
</evidence>
<dbReference type="EMBL" id="VFPM01000001">
    <property type="protein sequence ID" value="TQM64279.1"/>
    <property type="molecule type" value="Genomic_DNA"/>
</dbReference>
<reference evidence="1 2" key="1">
    <citation type="submission" date="2019-06" db="EMBL/GenBank/DDBJ databases">
        <title>Genome sequencing of plant associated microbes to promote plant fitness in Sorghum bicolor and Oryza sativa.</title>
        <authorList>
            <person name="Coleman-Derr D."/>
        </authorList>
    </citation>
    <scope>NUCLEOTIDE SEQUENCE [LARGE SCALE GENOMIC DNA]</scope>
    <source>
        <strain evidence="1 2">KV-663</strain>
    </source>
</reference>
<evidence type="ECO:0000313" key="1">
    <source>
        <dbReference type="EMBL" id="TQM64279.1"/>
    </source>
</evidence>
<gene>
    <name evidence="1" type="ORF">FBY41_0645</name>
</gene>